<dbReference type="Proteomes" id="UP000054399">
    <property type="component" value="Unassembled WGS sequence"/>
</dbReference>
<feature type="compositionally biased region" description="Polar residues" evidence="1">
    <location>
        <begin position="319"/>
        <end position="328"/>
    </location>
</feature>
<feature type="compositionally biased region" description="Low complexity" evidence="1">
    <location>
        <begin position="464"/>
        <end position="476"/>
    </location>
</feature>
<dbReference type="SUPFAM" id="SSF116846">
    <property type="entry name" value="MIT domain"/>
    <property type="match status" value="1"/>
</dbReference>
<organism evidence="2 3">
    <name type="scientific">Cryptococcus tetragattii IND107</name>
    <dbReference type="NCBI Taxonomy" id="1296105"/>
    <lineage>
        <taxon>Eukaryota</taxon>
        <taxon>Fungi</taxon>
        <taxon>Dikarya</taxon>
        <taxon>Basidiomycota</taxon>
        <taxon>Agaricomycotina</taxon>
        <taxon>Tremellomycetes</taxon>
        <taxon>Tremellales</taxon>
        <taxon>Cryptococcaceae</taxon>
        <taxon>Cryptococcus</taxon>
        <taxon>Cryptococcus gattii species complex</taxon>
    </lineage>
</organism>
<feature type="compositionally biased region" description="Polar residues" evidence="1">
    <location>
        <begin position="25"/>
        <end position="38"/>
    </location>
</feature>
<feature type="compositionally biased region" description="Pro residues" evidence="1">
    <location>
        <begin position="361"/>
        <end position="371"/>
    </location>
</feature>
<evidence type="ECO:0000313" key="3">
    <source>
        <dbReference type="Proteomes" id="UP000054399"/>
    </source>
</evidence>
<protein>
    <recommendedName>
        <fullName evidence="4">MIT domain-containing protein</fullName>
    </recommendedName>
</protein>
<proteinExistence type="predicted"/>
<feature type="region of interest" description="Disordered" evidence="1">
    <location>
        <begin position="520"/>
        <end position="695"/>
    </location>
</feature>
<feature type="compositionally biased region" description="Pro residues" evidence="1">
    <location>
        <begin position="133"/>
        <end position="150"/>
    </location>
</feature>
<dbReference type="PANTHER" id="PTHR37327">
    <property type="entry name" value="CHROMOSOME 1, WHOLE GENOME SHOTGUN SEQUENCE"/>
    <property type="match status" value="1"/>
</dbReference>
<dbReference type="GeneID" id="91990509"/>
<dbReference type="EMBL" id="ATAM02000006">
    <property type="protein sequence ID" value="KAL0247580.1"/>
    <property type="molecule type" value="Genomic_DNA"/>
</dbReference>
<reference evidence="2 3" key="2">
    <citation type="submission" date="2024-01" db="EMBL/GenBank/DDBJ databases">
        <title>Comparative genomics of Cryptococcus and Kwoniella reveals pathogenesis evolution and contrasting modes of karyotype evolution via chromosome fusion or intercentromeric recombination.</title>
        <authorList>
            <person name="Coelho M.A."/>
            <person name="David-Palma M."/>
            <person name="Shea T."/>
            <person name="Bowers K."/>
            <person name="Mcginley-Smith S."/>
            <person name="Mohammad A.W."/>
            <person name="Gnirke A."/>
            <person name="Yurkov A.M."/>
            <person name="Nowrousian M."/>
            <person name="Sun S."/>
            <person name="Cuomo C.A."/>
            <person name="Heitman J."/>
        </authorList>
    </citation>
    <scope>NUCLEOTIDE SEQUENCE [LARGE SCALE GENOMIC DNA]</scope>
    <source>
        <strain evidence="2 3">IND107</strain>
    </source>
</reference>
<feature type="compositionally biased region" description="Low complexity" evidence="1">
    <location>
        <begin position="441"/>
        <end position="452"/>
    </location>
</feature>
<feature type="compositionally biased region" description="Polar residues" evidence="1">
    <location>
        <begin position="184"/>
        <end position="204"/>
    </location>
</feature>
<dbReference type="RefSeq" id="XP_066613541.1">
    <property type="nucleotide sequence ID" value="XM_066758139.1"/>
</dbReference>
<feature type="compositionally biased region" description="Low complexity" evidence="1">
    <location>
        <begin position="408"/>
        <end position="422"/>
    </location>
</feature>
<feature type="compositionally biased region" description="Polar residues" evidence="1">
    <location>
        <begin position="667"/>
        <end position="683"/>
    </location>
</feature>
<feature type="compositionally biased region" description="Low complexity" evidence="1">
    <location>
        <begin position="716"/>
        <end position="764"/>
    </location>
</feature>
<evidence type="ECO:0000256" key="1">
    <source>
        <dbReference type="SAM" id="MobiDB-lite"/>
    </source>
</evidence>
<feature type="compositionally biased region" description="Low complexity" evidence="1">
    <location>
        <begin position="346"/>
        <end position="360"/>
    </location>
</feature>
<name>A0ABR3BQV7_9TREE</name>
<feature type="region of interest" description="Disordered" evidence="1">
    <location>
        <begin position="1"/>
        <end position="211"/>
    </location>
</feature>
<keyword evidence="3" id="KW-1185">Reference proteome</keyword>
<feature type="compositionally biased region" description="Basic and acidic residues" evidence="1">
    <location>
        <begin position="45"/>
        <end position="56"/>
    </location>
</feature>
<feature type="compositionally biased region" description="Pro residues" evidence="1">
    <location>
        <begin position="75"/>
        <end position="94"/>
    </location>
</feature>
<evidence type="ECO:0000313" key="2">
    <source>
        <dbReference type="EMBL" id="KAL0247580.1"/>
    </source>
</evidence>
<gene>
    <name evidence="2" type="ORF">I308_103653</name>
</gene>
<feature type="compositionally biased region" description="Polar residues" evidence="1">
    <location>
        <begin position="100"/>
        <end position="121"/>
    </location>
</feature>
<dbReference type="InterPro" id="IPR036181">
    <property type="entry name" value="MIT_dom_sf"/>
</dbReference>
<comment type="caution">
    <text evidence="2">The sequence shown here is derived from an EMBL/GenBank/DDBJ whole genome shotgun (WGS) entry which is preliminary data.</text>
</comment>
<feature type="region of interest" description="Disordered" evidence="1">
    <location>
        <begin position="711"/>
        <end position="773"/>
    </location>
</feature>
<feature type="compositionally biased region" description="Low complexity" evidence="1">
    <location>
        <begin position="626"/>
        <end position="655"/>
    </location>
</feature>
<sequence length="1031" mass="110146">MEAHKELSTEGESEGAPYEAEPSHRPSTPLRSSATTIETDGFMDDVARWRDAEPSRRVLTPKRTSRMIGNKVGISPPPPPGPPPSNPPPLPPSSFHPFASVTSTSHRLSQQPVPSARSSTVKALRKSPMSNRPSPPVGPPPSGSLPPLPGQPRITGGAINVNERAESPTPGYPAEPLGSPPPVTNSQPSTQIGESFSTVTARTSRTAKPRISSRHLLQDALDLAQKAVEMDRDNDVIGALAAYREAVSKLSSVMERIGLETGGLGSEKKKGKSEEEGRTLKGIHDAYVARIQLLSSYEVSETGSESIGRGLSTAGGKHQSFSRASSRQSLDEAITTGIGNIMLNDNPRSSANSPPRLSSPLPTPAKTPPITTPHVADLDQSPRLPRINSSSNGEMSLQQALDQVADASTSGSGSSVPFPSSFRDPNLPHSAGHRSIGLGHPSTSPSNVTPSSQYAHVRNASMISLDTTSPSLSPTSRRLKRKNKPSLGLDMEADLTGIDGVVGDMELLTTPTESHLMLTQGSQSQAQGGGTASPQFSTHSEERPLPPVPQDGVPNAQRTQRIRGDSNASVSSAGSAIRSPVGGYLVSPSTNKGMISKRRRSRHGSMGIEEAMTEQQEEEHNVQMVSPSAMSSNSRRASNSSLSFGQSRTTSQSRARSGDIDLPPVPSTSKHQPSFSISSQFSVNGGGDSSPLIQQPNPLLQQLSSLSRGKSLRINTSPSNGLTLPTTTTTTRLGFSSSHSPSFGSALPSNVDNSPRSYSSFSPLSLPPVPQPTEESLRPFHVLKILRQSMDVDGPGAHLTPGIHITPAVWNPATWTKLSAAAAQADKASVPKIVAQDVKTRCMHTLALCLESVKGAGYELLAGPRERRRSSQGSGAEEQKWKRLTEEFVRALDDLEEEMDNAGKMLSKGGVEVNSWKGNKAVSSSKSWGSRISRGMDKISNNKTLDAPDRYVDNLAYFCMASQTLADHLANIIGPCTPAYASMSEKAYRDIETRVKRSAEFVRVVVVPFVLEDFKQFLLRYLKGGVRYLED</sequence>
<dbReference type="PANTHER" id="PTHR37327:SF1">
    <property type="entry name" value="MICROTUBULE INTERACTING AND TRANSPORT DOMAIN-CONTAINING PROTEIN"/>
    <property type="match status" value="1"/>
</dbReference>
<feature type="region of interest" description="Disordered" evidence="1">
    <location>
        <begin position="305"/>
        <end position="487"/>
    </location>
</feature>
<feature type="compositionally biased region" description="Pro residues" evidence="1">
    <location>
        <begin position="170"/>
        <end position="183"/>
    </location>
</feature>
<accession>A0ABR3BQV7</accession>
<feature type="compositionally biased region" description="Polar residues" evidence="1">
    <location>
        <begin position="387"/>
        <end position="401"/>
    </location>
</feature>
<reference evidence="3" key="1">
    <citation type="submission" date="2015-01" db="EMBL/GenBank/DDBJ databases">
        <title>The Genome Sequence of Cryptococcus gattii MMRL2647.</title>
        <authorList>
            <consortium name="The Broad Institute Genomics Platform"/>
            <person name="Cuomo C."/>
            <person name="Litvintseva A."/>
            <person name="Chen Y."/>
            <person name="Heitman J."/>
            <person name="Sun S."/>
            <person name="Springer D."/>
            <person name="Dromer F."/>
            <person name="Young S."/>
            <person name="Zeng Q."/>
            <person name="Gargeya S."/>
            <person name="Abouelleil A."/>
            <person name="Alvarado L."/>
            <person name="Chapman S.B."/>
            <person name="Gainer-Dewar J."/>
            <person name="Goldberg J."/>
            <person name="Griggs A."/>
            <person name="Gujja S."/>
            <person name="Hansen M."/>
            <person name="Howarth C."/>
            <person name="Imamovic A."/>
            <person name="Larimer J."/>
            <person name="Murphy C."/>
            <person name="Naylor J."/>
            <person name="Pearson M."/>
            <person name="Priest M."/>
            <person name="Roberts A."/>
            <person name="Saif S."/>
            <person name="Shea T."/>
            <person name="Sykes S."/>
            <person name="Wortman J."/>
            <person name="Nusbaum C."/>
            <person name="Birren B."/>
        </authorList>
    </citation>
    <scope>NUCLEOTIDE SEQUENCE [LARGE SCALE GENOMIC DNA]</scope>
    <source>
        <strain evidence="3">IND107</strain>
    </source>
</reference>
<evidence type="ECO:0008006" key="4">
    <source>
        <dbReference type="Google" id="ProtNLM"/>
    </source>
</evidence>